<dbReference type="InterPro" id="IPR036922">
    <property type="entry name" value="Rieske_2Fe-2S_sf"/>
</dbReference>
<accession>A0A2W4VZU0</accession>
<dbReference type="Gene3D" id="3.90.380.10">
    <property type="entry name" value="Naphthalene 1,2-dioxygenase Alpha Subunit, Chain A, domain 1"/>
    <property type="match status" value="1"/>
</dbReference>
<dbReference type="PANTHER" id="PTHR21266">
    <property type="entry name" value="IRON-SULFUR DOMAIN CONTAINING PROTEIN"/>
    <property type="match status" value="1"/>
</dbReference>
<evidence type="ECO:0000313" key="8">
    <source>
        <dbReference type="Proteomes" id="UP000249467"/>
    </source>
</evidence>
<protein>
    <submittedName>
        <fullName evidence="7">Aromatic ring-hydroxylating dioxygenase subunit alpha</fullName>
    </submittedName>
</protein>
<keyword evidence="2" id="KW-0479">Metal-binding</keyword>
<evidence type="ECO:0000313" key="7">
    <source>
        <dbReference type="EMBL" id="PZO35289.1"/>
    </source>
</evidence>
<dbReference type="AlphaFoldDB" id="A0A2W4VZU0"/>
<comment type="caution">
    <text evidence="7">The sequence shown here is derived from an EMBL/GenBank/DDBJ whole genome shotgun (WGS) entry which is preliminary data.</text>
</comment>
<dbReference type="Pfam" id="PF19112">
    <property type="entry name" value="VanA_C"/>
    <property type="match status" value="1"/>
</dbReference>
<dbReference type="GO" id="GO:0051537">
    <property type="term" value="F:2 iron, 2 sulfur cluster binding"/>
    <property type="evidence" value="ECO:0007669"/>
    <property type="project" value="UniProtKB-KW"/>
</dbReference>
<evidence type="ECO:0000256" key="5">
    <source>
        <dbReference type="ARBA" id="ARBA00023014"/>
    </source>
</evidence>
<dbReference type="InterPro" id="IPR015881">
    <property type="entry name" value="ARHD_Rieske_2Fe_2S"/>
</dbReference>
<keyword evidence="1" id="KW-0001">2Fe-2S</keyword>
<dbReference type="PANTHER" id="PTHR21266:SF59">
    <property type="entry name" value="BLR4922 PROTEIN"/>
    <property type="match status" value="1"/>
</dbReference>
<gene>
    <name evidence="7" type="ORF">DCF19_24240</name>
</gene>
<dbReference type="GO" id="GO:0004497">
    <property type="term" value="F:monooxygenase activity"/>
    <property type="evidence" value="ECO:0007669"/>
    <property type="project" value="UniProtKB-ARBA"/>
</dbReference>
<dbReference type="GO" id="GO:0005506">
    <property type="term" value="F:iron ion binding"/>
    <property type="evidence" value="ECO:0007669"/>
    <property type="project" value="InterPro"/>
</dbReference>
<dbReference type="Gene3D" id="2.102.10.10">
    <property type="entry name" value="Rieske [2Fe-2S] iron-sulphur domain"/>
    <property type="match status" value="1"/>
</dbReference>
<dbReference type="InterPro" id="IPR017941">
    <property type="entry name" value="Rieske_2Fe-2S"/>
</dbReference>
<dbReference type="EMBL" id="QBML01000065">
    <property type="protein sequence ID" value="PZO35289.1"/>
    <property type="molecule type" value="Genomic_DNA"/>
</dbReference>
<dbReference type="GO" id="GO:0016705">
    <property type="term" value="F:oxidoreductase activity, acting on paired donors, with incorporation or reduction of molecular oxygen"/>
    <property type="evidence" value="ECO:0007669"/>
    <property type="project" value="UniProtKB-ARBA"/>
</dbReference>
<dbReference type="InterPro" id="IPR050584">
    <property type="entry name" value="Cholesterol_7-desaturase"/>
</dbReference>
<dbReference type="SUPFAM" id="SSF55961">
    <property type="entry name" value="Bet v1-like"/>
    <property type="match status" value="1"/>
</dbReference>
<dbReference type="GO" id="GO:0051213">
    <property type="term" value="F:dioxygenase activity"/>
    <property type="evidence" value="ECO:0007669"/>
    <property type="project" value="UniProtKB-KW"/>
</dbReference>
<keyword evidence="3" id="KW-0560">Oxidoreductase</keyword>
<keyword evidence="7" id="KW-0223">Dioxygenase</keyword>
<dbReference type="InterPro" id="IPR044043">
    <property type="entry name" value="VanA_C_cat"/>
</dbReference>
<dbReference type="CDD" id="cd03469">
    <property type="entry name" value="Rieske_RO_Alpha_N"/>
    <property type="match status" value="1"/>
</dbReference>
<reference evidence="7 8" key="1">
    <citation type="submission" date="2018-04" db="EMBL/GenBank/DDBJ databases">
        <authorList>
            <person name="Go L.Y."/>
            <person name="Mitchell J.A."/>
        </authorList>
    </citation>
    <scope>NUCLEOTIDE SEQUENCE [LARGE SCALE GENOMIC DNA]</scope>
    <source>
        <strain evidence="7">ULC066bin1</strain>
    </source>
</reference>
<dbReference type="PROSITE" id="PS00570">
    <property type="entry name" value="RING_HYDROXYL_ALPHA"/>
    <property type="match status" value="1"/>
</dbReference>
<reference evidence="7 8" key="2">
    <citation type="submission" date="2018-06" db="EMBL/GenBank/DDBJ databases">
        <title>Metagenomic assembly of (sub)arctic Cyanobacteria and their associated microbiome from non-axenic cultures.</title>
        <authorList>
            <person name="Baurain D."/>
        </authorList>
    </citation>
    <scope>NUCLEOTIDE SEQUENCE [LARGE SCALE GENOMIC DNA]</scope>
    <source>
        <strain evidence="7">ULC066bin1</strain>
    </source>
</reference>
<evidence type="ECO:0000259" key="6">
    <source>
        <dbReference type="PROSITE" id="PS51296"/>
    </source>
</evidence>
<dbReference type="Proteomes" id="UP000249467">
    <property type="component" value="Unassembled WGS sequence"/>
</dbReference>
<feature type="domain" description="Rieske" evidence="6">
    <location>
        <begin position="6"/>
        <end position="110"/>
    </location>
</feature>
<keyword evidence="4" id="KW-0408">Iron</keyword>
<organism evidence="7 8">
    <name type="scientific">Pseudanabaena frigida</name>
    <dbReference type="NCBI Taxonomy" id="945775"/>
    <lineage>
        <taxon>Bacteria</taxon>
        <taxon>Bacillati</taxon>
        <taxon>Cyanobacteriota</taxon>
        <taxon>Cyanophyceae</taxon>
        <taxon>Pseudanabaenales</taxon>
        <taxon>Pseudanabaenaceae</taxon>
        <taxon>Pseudanabaena</taxon>
    </lineage>
</organism>
<dbReference type="Pfam" id="PF00355">
    <property type="entry name" value="Rieske"/>
    <property type="match status" value="1"/>
</dbReference>
<name>A0A2W4VZU0_9CYAN</name>
<evidence type="ECO:0000256" key="1">
    <source>
        <dbReference type="ARBA" id="ARBA00022714"/>
    </source>
</evidence>
<sequence>MLKNFWYAVEFSDAITSTPKRLKVLNQDIAIYRTHTQQVVAMQDLCVHRGTALSGGWVEGECIVCPYHGWSYQADGTCTNIPANATDIPIPSRAKLTTYDVREKYGWVWIFMGDIPEVERIPIPDLPYFDDSNLKSLHGDFLWNTHYTRVIENLLDIAHVPFVHAGAFGNREQPQIAEFAVDSYPNGAGATVMLNASRPKGLWGFLASKQPQVVKTRTAFFMPNITFLEVHLVFGRLIVYNAHVPIDDRTTVSKWINLRSFFTGNWADDDARKRVLKIFNQDKDIVESQRPQIVPYDLNEELNVQSDALQVEYRKLRRQFLRDR</sequence>
<evidence type="ECO:0000256" key="3">
    <source>
        <dbReference type="ARBA" id="ARBA00023002"/>
    </source>
</evidence>
<keyword evidence="5" id="KW-0411">Iron-sulfur</keyword>
<dbReference type="PROSITE" id="PS51296">
    <property type="entry name" value="RIESKE"/>
    <property type="match status" value="1"/>
</dbReference>
<evidence type="ECO:0000256" key="4">
    <source>
        <dbReference type="ARBA" id="ARBA00023004"/>
    </source>
</evidence>
<dbReference type="SUPFAM" id="SSF50022">
    <property type="entry name" value="ISP domain"/>
    <property type="match status" value="1"/>
</dbReference>
<evidence type="ECO:0000256" key="2">
    <source>
        <dbReference type="ARBA" id="ARBA00022723"/>
    </source>
</evidence>
<proteinExistence type="predicted"/>